<evidence type="ECO:0000313" key="2">
    <source>
        <dbReference type="Proteomes" id="UP001174677"/>
    </source>
</evidence>
<feature type="non-terminal residue" evidence="1">
    <location>
        <position position="1"/>
    </location>
</feature>
<reference evidence="1" key="1">
    <citation type="journal article" date="2023" name="Plant Biotechnol. J.">
        <title>Chromosome-level wild Hevea brasiliensis genome provides new tools for genomic-assisted breeding and valuable loci to elevate rubber yield.</title>
        <authorList>
            <person name="Cheng H."/>
            <person name="Song X."/>
            <person name="Hu Y."/>
            <person name="Wu T."/>
            <person name="Yang Q."/>
            <person name="An Z."/>
            <person name="Feng S."/>
            <person name="Deng Z."/>
            <person name="Wu W."/>
            <person name="Zeng X."/>
            <person name="Tu M."/>
            <person name="Wang X."/>
            <person name="Huang H."/>
        </authorList>
    </citation>
    <scope>NUCLEOTIDE SEQUENCE</scope>
    <source>
        <strain evidence="1">MT/VB/25A 57/8</strain>
    </source>
</reference>
<keyword evidence="2" id="KW-1185">Reference proteome</keyword>
<proteinExistence type="predicted"/>
<dbReference type="EMBL" id="JARPOI010000002">
    <property type="protein sequence ID" value="KAJ9187041.1"/>
    <property type="molecule type" value="Genomic_DNA"/>
</dbReference>
<gene>
    <name evidence="1" type="ORF">P3X46_002538</name>
</gene>
<organism evidence="1 2">
    <name type="scientific">Hevea brasiliensis</name>
    <name type="common">Para rubber tree</name>
    <name type="synonym">Siphonia brasiliensis</name>
    <dbReference type="NCBI Taxonomy" id="3981"/>
    <lineage>
        <taxon>Eukaryota</taxon>
        <taxon>Viridiplantae</taxon>
        <taxon>Streptophyta</taxon>
        <taxon>Embryophyta</taxon>
        <taxon>Tracheophyta</taxon>
        <taxon>Spermatophyta</taxon>
        <taxon>Magnoliopsida</taxon>
        <taxon>eudicotyledons</taxon>
        <taxon>Gunneridae</taxon>
        <taxon>Pentapetalae</taxon>
        <taxon>rosids</taxon>
        <taxon>fabids</taxon>
        <taxon>Malpighiales</taxon>
        <taxon>Euphorbiaceae</taxon>
        <taxon>Crotonoideae</taxon>
        <taxon>Micrandreae</taxon>
        <taxon>Hevea</taxon>
    </lineage>
</organism>
<name>A0ABQ9N5Z4_HEVBR</name>
<comment type="caution">
    <text evidence="1">The sequence shown here is derived from an EMBL/GenBank/DDBJ whole genome shotgun (WGS) entry which is preliminary data.</text>
</comment>
<dbReference type="Proteomes" id="UP001174677">
    <property type="component" value="Chromosome 2"/>
</dbReference>
<protein>
    <submittedName>
        <fullName evidence="1">Uncharacterized protein</fullName>
    </submittedName>
</protein>
<evidence type="ECO:0000313" key="1">
    <source>
        <dbReference type="EMBL" id="KAJ9187041.1"/>
    </source>
</evidence>
<accession>A0ABQ9N5Z4</accession>
<sequence>QMAKFFKQMAGVMPIPPPPPPPQQKSHLERLRKFGAVDFFGKREDDSVAAENWLNRTGRVLKQLCCISVAR</sequence>